<feature type="region of interest" description="Disordered" evidence="1">
    <location>
        <begin position="213"/>
        <end position="272"/>
    </location>
</feature>
<evidence type="ECO:0000259" key="3">
    <source>
        <dbReference type="Pfam" id="PF18289"/>
    </source>
</evidence>
<gene>
    <name evidence="5" type="primary">LOC105892669</name>
</gene>
<evidence type="ECO:0000313" key="4">
    <source>
        <dbReference type="Proteomes" id="UP000515152"/>
    </source>
</evidence>
<feature type="domain" description="CCDC81 HU" evidence="2">
    <location>
        <begin position="32"/>
        <end position="114"/>
    </location>
</feature>
<dbReference type="AlphaFoldDB" id="A0A6P8H767"/>
<evidence type="ECO:0000256" key="1">
    <source>
        <dbReference type="SAM" id="MobiDB-lite"/>
    </source>
</evidence>
<dbReference type="PANTHER" id="PTHR14362:SF2">
    <property type="entry name" value="COILED-COIL DOMAIN-CONTAINING PROTEIN 81"/>
    <property type="match status" value="1"/>
</dbReference>
<dbReference type="GeneID" id="105892669"/>
<reference evidence="5" key="1">
    <citation type="submission" date="2025-08" db="UniProtKB">
        <authorList>
            <consortium name="RefSeq"/>
        </authorList>
    </citation>
    <scope>IDENTIFICATION</scope>
</reference>
<dbReference type="PANTHER" id="PTHR14362">
    <property type="entry name" value="COILED-COIL DOMAIN-CONTAINING PROTEIN 81"/>
    <property type="match status" value="1"/>
</dbReference>
<dbReference type="RefSeq" id="XP_031443245.1">
    <property type="nucleotide sequence ID" value="XM_031587385.2"/>
</dbReference>
<protein>
    <submittedName>
        <fullName evidence="5">Coiled-coil domain-containing protein 81-like isoform X2</fullName>
    </submittedName>
</protein>
<proteinExistence type="predicted"/>
<dbReference type="InterPro" id="IPR028034">
    <property type="entry name" value="HU-CCDC81"/>
</dbReference>
<keyword evidence="4" id="KW-1185">Reference proteome</keyword>
<dbReference type="InterPro" id="IPR026295">
    <property type="entry name" value="CCD81"/>
</dbReference>
<feature type="domain" description="CCDC81 HU" evidence="3">
    <location>
        <begin position="124"/>
        <end position="196"/>
    </location>
</feature>
<evidence type="ECO:0000259" key="2">
    <source>
        <dbReference type="Pfam" id="PF14908"/>
    </source>
</evidence>
<feature type="compositionally biased region" description="Basic and acidic residues" evidence="1">
    <location>
        <begin position="243"/>
        <end position="267"/>
    </location>
</feature>
<dbReference type="KEGG" id="char:105892669"/>
<dbReference type="GO" id="GO:0005815">
    <property type="term" value="C:microtubule organizing center"/>
    <property type="evidence" value="ECO:0007669"/>
    <property type="project" value="TreeGrafter"/>
</dbReference>
<dbReference type="Pfam" id="PF14908">
    <property type="entry name" value="HU-CCDC81_euk_1"/>
    <property type="match status" value="1"/>
</dbReference>
<name>A0A6P8H767_CLUHA</name>
<organism evidence="4 5">
    <name type="scientific">Clupea harengus</name>
    <name type="common">Atlantic herring</name>
    <dbReference type="NCBI Taxonomy" id="7950"/>
    <lineage>
        <taxon>Eukaryota</taxon>
        <taxon>Metazoa</taxon>
        <taxon>Chordata</taxon>
        <taxon>Craniata</taxon>
        <taxon>Vertebrata</taxon>
        <taxon>Euteleostomi</taxon>
        <taxon>Actinopterygii</taxon>
        <taxon>Neopterygii</taxon>
        <taxon>Teleostei</taxon>
        <taxon>Clupei</taxon>
        <taxon>Clupeiformes</taxon>
        <taxon>Clupeoidei</taxon>
        <taxon>Clupeidae</taxon>
        <taxon>Clupea</taxon>
    </lineage>
</organism>
<dbReference type="Pfam" id="PF18289">
    <property type="entry name" value="HU-CCDC81_euk_2"/>
    <property type="match status" value="1"/>
</dbReference>
<sequence>MQNDAAVSSRSRHYADLTAQDGKISHILSFVSGAQRYAFPALFAFSEKDIESIWSNVSNFIERQMLCQKGVHIAGLGTFTFSVQKIDIGRKHKLIKRPIFILAEKLRHSSDLKQIKASPTGEVPVVPLNFSTLSVDSPFERDVVERIVRESLMLIARVVASQPALLLSFHSIGLLSFRQGWVRMKFYKDFLVALDSTWSLVWDQSGNSREGVSSFVVSDRTRSKSSPGSEHELITLQPSHSSLDAREQHSSFSNKEEKEDKEGKKADNTTCQLNRRETLKPATVNGLCLTEDLEVPPHVLNRLQEDGDSEVKEVKEANSCEDSHMGQAFQETTRRWNEREAACDPEMAEGKERETQRHSKCCGSYIFRTRPVTPTQLPRQRQYQQDLLEQAQDHQRHQALDWQTENLMDRMGQMELADEIVEESQQQLQKKASAVRNYKRALDRQCDGSCRGLQSTTWSQVEGSLSRQSCSEGLAFGQYDDLPTAVMEQRQRARELHQHQINTATLRRRDMQFSRILEQKREIDMLNRTRQEMRVDHMTRHNKLCGMRVALEDLWAHSVKAKRLRDQDERTFRKAGSHLLIDQFKQPHHYHQCRRRRSFCGGTNLWKESRYITGSRLMV</sequence>
<accession>A0A6P8H767</accession>
<dbReference type="Proteomes" id="UP000515152">
    <property type="component" value="Chromosome 2"/>
</dbReference>
<dbReference type="InterPro" id="IPR040673">
    <property type="entry name" value="CCDC81_HU_dom_2"/>
</dbReference>
<evidence type="ECO:0000313" key="5">
    <source>
        <dbReference type="RefSeq" id="XP_031443245.1"/>
    </source>
</evidence>